<evidence type="ECO:0000313" key="4">
    <source>
        <dbReference type="WBParaSite" id="GPLIN_000214400"/>
    </source>
</evidence>
<dbReference type="WBParaSite" id="GPLIN_000214400">
    <property type="protein sequence ID" value="GPLIN_000214400"/>
    <property type="gene ID" value="GPLIN_000214400"/>
</dbReference>
<organism evidence="3 4">
    <name type="scientific">Globodera pallida</name>
    <name type="common">Potato cyst nematode worm</name>
    <name type="synonym">Heterodera pallida</name>
    <dbReference type="NCBI Taxonomy" id="36090"/>
    <lineage>
        <taxon>Eukaryota</taxon>
        <taxon>Metazoa</taxon>
        <taxon>Ecdysozoa</taxon>
        <taxon>Nematoda</taxon>
        <taxon>Chromadorea</taxon>
        <taxon>Rhabditida</taxon>
        <taxon>Tylenchina</taxon>
        <taxon>Tylenchomorpha</taxon>
        <taxon>Tylenchoidea</taxon>
        <taxon>Heteroderidae</taxon>
        <taxon>Heteroderinae</taxon>
        <taxon>Globodera</taxon>
    </lineage>
</organism>
<name>A0A183BNF8_GLOPA</name>
<keyword evidence="3" id="KW-1185">Reference proteome</keyword>
<dbReference type="Proteomes" id="UP000050741">
    <property type="component" value="Unassembled WGS sequence"/>
</dbReference>
<feature type="region of interest" description="Disordered" evidence="2">
    <location>
        <begin position="113"/>
        <end position="144"/>
    </location>
</feature>
<reference evidence="4" key="3">
    <citation type="submission" date="2016-06" db="UniProtKB">
        <authorList>
            <consortium name="WormBaseParasite"/>
        </authorList>
    </citation>
    <scope>IDENTIFICATION</scope>
</reference>
<evidence type="ECO:0000256" key="1">
    <source>
        <dbReference type="SAM" id="Coils"/>
    </source>
</evidence>
<reference evidence="3" key="1">
    <citation type="submission" date="2013-12" db="EMBL/GenBank/DDBJ databases">
        <authorList>
            <person name="Aslett M."/>
        </authorList>
    </citation>
    <scope>NUCLEOTIDE SEQUENCE [LARGE SCALE GENOMIC DNA]</scope>
    <source>
        <strain evidence="3">Lindley</strain>
    </source>
</reference>
<keyword evidence="1" id="KW-0175">Coiled coil</keyword>
<dbReference type="AlphaFoldDB" id="A0A183BNF8"/>
<protein>
    <submittedName>
        <fullName evidence="4">Doublecortin domain-containing protein</fullName>
    </submittedName>
</protein>
<feature type="coiled-coil region" evidence="1">
    <location>
        <begin position="51"/>
        <end position="78"/>
    </location>
</feature>
<reference evidence="3" key="2">
    <citation type="submission" date="2014-05" db="EMBL/GenBank/DDBJ databases">
        <title>The genome and life-stage specific transcriptomes of Globodera pallida elucidate key aspects of plant parasitism by a cyst nematode.</title>
        <authorList>
            <person name="Cotton J.A."/>
            <person name="Lilley C.J."/>
            <person name="Jones L.M."/>
            <person name="Kikuchi T."/>
            <person name="Reid A.J."/>
            <person name="Thorpe P."/>
            <person name="Tsai I.J."/>
            <person name="Beasley H."/>
            <person name="Blok V."/>
            <person name="Cock P.J.A."/>
            <person name="Van den Akker S.E."/>
            <person name="Holroyd N."/>
            <person name="Hunt M."/>
            <person name="Mantelin S."/>
            <person name="Naghra H."/>
            <person name="Pain A."/>
            <person name="Palomares-Rius J.E."/>
            <person name="Zarowiecki M."/>
            <person name="Berriman M."/>
            <person name="Jones J.T."/>
            <person name="Urwin P.E."/>
        </authorList>
    </citation>
    <scope>NUCLEOTIDE SEQUENCE [LARGE SCALE GENOMIC DNA]</scope>
    <source>
        <strain evidence="3">Lindley</strain>
    </source>
</reference>
<accession>A0A183BNF8</accession>
<sequence>MILHKHNELNVYKTSNQLVGVEAGECLVFLGDNLFVMRKNDIATAILQRKIQSFTIDLHKLEDERKALEIELFAIESKALHSFAGGSLIDICEHLPENSEIVQVGKRIAHVPTKKRKMAEKKRAEKADSNKKCQAMPKNVSEKV</sequence>
<evidence type="ECO:0000256" key="2">
    <source>
        <dbReference type="SAM" id="MobiDB-lite"/>
    </source>
</evidence>
<evidence type="ECO:0000313" key="3">
    <source>
        <dbReference type="Proteomes" id="UP000050741"/>
    </source>
</evidence>
<feature type="compositionally biased region" description="Basic and acidic residues" evidence="2">
    <location>
        <begin position="121"/>
        <end position="131"/>
    </location>
</feature>
<proteinExistence type="predicted"/>